<gene>
    <name evidence="8" type="ORF">PtA15_11A501</name>
</gene>
<evidence type="ECO:0000313" key="8">
    <source>
        <dbReference type="EMBL" id="WAQ89810.1"/>
    </source>
</evidence>
<evidence type="ECO:0000256" key="5">
    <source>
        <dbReference type="ARBA" id="ARBA00023212"/>
    </source>
</evidence>
<accession>A0ABY7D1C7</accession>
<comment type="similarity">
    <text evidence="2">Belongs to the dynactin subunits 5/6 family. Dynactin subunit 6 subfamily.</text>
</comment>
<name>A0ABY7D1C7_9BASI</name>
<dbReference type="Proteomes" id="UP001164743">
    <property type="component" value="Chromosome 11A"/>
</dbReference>
<reference evidence="8" key="1">
    <citation type="submission" date="2022-10" db="EMBL/GenBank/DDBJ databases">
        <title>Puccinia triticina Genome sequencing and assembly.</title>
        <authorList>
            <person name="Li C."/>
        </authorList>
    </citation>
    <scope>NUCLEOTIDE SEQUENCE</scope>
    <source>
        <strain evidence="8">Pt15</strain>
    </source>
</reference>
<dbReference type="PANTHER" id="PTHR13072:SF0">
    <property type="entry name" value="DYNACTIN SUBUNIT 6"/>
    <property type="match status" value="1"/>
</dbReference>
<comment type="function">
    <text evidence="6">Part of the dynactin complex that activates the molecular motor dynein for ultra-processive transport along microtubules.</text>
</comment>
<dbReference type="EMBL" id="CP110431">
    <property type="protein sequence ID" value="WAQ89810.1"/>
    <property type="molecule type" value="Genomic_DNA"/>
</dbReference>
<protein>
    <recommendedName>
        <fullName evidence="3">Dynactin subunit 6</fullName>
    </recommendedName>
</protein>
<evidence type="ECO:0000256" key="2">
    <source>
        <dbReference type="ARBA" id="ARBA00007719"/>
    </source>
</evidence>
<evidence type="ECO:0000256" key="4">
    <source>
        <dbReference type="ARBA" id="ARBA00022490"/>
    </source>
</evidence>
<dbReference type="SUPFAM" id="SSF51161">
    <property type="entry name" value="Trimeric LpxA-like enzymes"/>
    <property type="match status" value="1"/>
</dbReference>
<dbReference type="InterPro" id="IPR011004">
    <property type="entry name" value="Trimer_LpxA-like_sf"/>
</dbReference>
<proteinExistence type="inferred from homology"/>
<keyword evidence="4" id="KW-0963">Cytoplasm</keyword>
<dbReference type="Gene3D" id="2.160.10.10">
    <property type="entry name" value="Hexapeptide repeat proteins"/>
    <property type="match status" value="1"/>
</dbReference>
<evidence type="ECO:0000256" key="6">
    <source>
        <dbReference type="ARBA" id="ARBA00034687"/>
    </source>
</evidence>
<sequence length="223" mass="23969">MGRKIENIFNFHPTAIVAQDVDLVGEVTIGAHCIIHPSCTIVALGPIIFGPGCIVEEQSVICNRRKTTMKIGANNIFSVGSRVEAVSIGNRNVFEGKSRVSGEVMIGNDSVIGAGTVVVSEPSLSTFEALDRPPLELSSPEDPSPETTREKLEIRTLPDFSVIFGERSQLSSWSGEGKGQAMALHAKHLLYLAETLPKFHRIRVVGSSSAKTATKDPSTSKKD</sequence>
<keyword evidence="9" id="KW-1185">Reference proteome</keyword>
<dbReference type="RefSeq" id="XP_053025365.1">
    <property type="nucleotide sequence ID" value="XM_053161417.1"/>
</dbReference>
<dbReference type="GeneID" id="77802312"/>
<evidence type="ECO:0000256" key="1">
    <source>
        <dbReference type="ARBA" id="ARBA00004245"/>
    </source>
</evidence>
<feature type="region of interest" description="Disordered" evidence="7">
    <location>
        <begin position="130"/>
        <end position="150"/>
    </location>
</feature>
<dbReference type="InterPro" id="IPR027777">
    <property type="entry name" value="DCTN6"/>
</dbReference>
<comment type="subcellular location">
    <subcellularLocation>
        <location evidence="1">Cytoplasm</location>
        <location evidence="1">Cytoskeleton</location>
    </subcellularLocation>
</comment>
<evidence type="ECO:0000256" key="7">
    <source>
        <dbReference type="SAM" id="MobiDB-lite"/>
    </source>
</evidence>
<organism evidence="8 9">
    <name type="scientific">Puccinia triticina</name>
    <dbReference type="NCBI Taxonomy" id="208348"/>
    <lineage>
        <taxon>Eukaryota</taxon>
        <taxon>Fungi</taxon>
        <taxon>Dikarya</taxon>
        <taxon>Basidiomycota</taxon>
        <taxon>Pucciniomycotina</taxon>
        <taxon>Pucciniomycetes</taxon>
        <taxon>Pucciniales</taxon>
        <taxon>Pucciniaceae</taxon>
        <taxon>Puccinia</taxon>
    </lineage>
</organism>
<evidence type="ECO:0000256" key="3">
    <source>
        <dbReference type="ARBA" id="ARBA00016573"/>
    </source>
</evidence>
<dbReference type="PANTHER" id="PTHR13072">
    <property type="entry name" value="DYNACTIN 6"/>
    <property type="match status" value="1"/>
</dbReference>
<evidence type="ECO:0000313" key="9">
    <source>
        <dbReference type="Proteomes" id="UP001164743"/>
    </source>
</evidence>
<keyword evidence="5" id="KW-0206">Cytoskeleton</keyword>